<evidence type="ECO:0000313" key="5">
    <source>
        <dbReference type="Proteomes" id="UP000729402"/>
    </source>
</evidence>
<protein>
    <recommendedName>
        <fullName evidence="3">CCHC-type domain-containing protein</fullName>
    </recommendedName>
</protein>
<dbReference type="PANTHER" id="PTHR33170:SF34">
    <property type="entry name" value="OS05G0102200 PROTEIN"/>
    <property type="match status" value="1"/>
</dbReference>
<reference evidence="4" key="1">
    <citation type="journal article" date="2021" name="bioRxiv">
        <title>Whole Genome Assembly and Annotation of Northern Wild Rice, Zizania palustris L., Supports a Whole Genome Duplication in the Zizania Genus.</title>
        <authorList>
            <person name="Haas M."/>
            <person name="Kono T."/>
            <person name="Macchietto M."/>
            <person name="Millas R."/>
            <person name="McGilp L."/>
            <person name="Shao M."/>
            <person name="Duquette J."/>
            <person name="Hirsch C.N."/>
            <person name="Kimball J."/>
        </authorList>
    </citation>
    <scope>NUCLEOTIDE SEQUENCE</scope>
    <source>
        <tissue evidence="4">Fresh leaf tissue</tissue>
    </source>
</reference>
<keyword evidence="5" id="KW-1185">Reference proteome</keyword>
<dbReference type="GO" id="GO:0003676">
    <property type="term" value="F:nucleic acid binding"/>
    <property type="evidence" value="ECO:0007669"/>
    <property type="project" value="InterPro"/>
</dbReference>
<feature type="region of interest" description="Disordered" evidence="2">
    <location>
        <begin position="591"/>
        <end position="610"/>
    </location>
</feature>
<keyword evidence="1" id="KW-0862">Zinc</keyword>
<evidence type="ECO:0000259" key="3">
    <source>
        <dbReference type="PROSITE" id="PS50158"/>
    </source>
</evidence>
<dbReference type="InterPro" id="IPR001878">
    <property type="entry name" value="Znf_CCHC"/>
</dbReference>
<proteinExistence type="predicted"/>
<keyword evidence="1" id="KW-0479">Metal-binding</keyword>
<dbReference type="GO" id="GO:0008270">
    <property type="term" value="F:zinc ion binding"/>
    <property type="evidence" value="ECO:0007669"/>
    <property type="project" value="UniProtKB-KW"/>
</dbReference>
<gene>
    <name evidence="4" type="ORF">GUJ93_ZPchr0010g10932</name>
</gene>
<keyword evidence="1" id="KW-0863">Zinc-finger</keyword>
<dbReference type="AlphaFoldDB" id="A0A8J5WBZ9"/>
<sequence>MGLGSNSSWDSSKRTAGFRPLLEPCILREKDVELGLTFSARPVQDLTGVSSRVAGSGCVPPPVHLPLGGAIACGSQFSHLSHKFRHLRSPSLDLDLVWPRIGVGGGDREVFSGGVRSFATVVSSEPMADWGNRNWRPRPPLRPSNTWRAGWGGRGNRPMFRPVKADGNVGGEGGATVGDPVVLGADLATNWERAAKQVEVNESLEDANKVNPNPVVDKDAVNVEESKKEVHGNVFCMRCKSMGHVVKDCKVAVYCVICGKHSHRTNDCFLDKQPKPVAKFVGSGAEGLGCILIQNVKDAFSKEHVNPMALVSVEEGKNLSEKQMDEGFAQQFKWNWAWRSKDMGNGSFQVRFPTKLRLDEIANFEEFTLKGTNVRIKVRAWTHEAMAAGKLHEVWVVVTGLPDSMKGYLSLCEVGSNLGVVLEVDMESVRNRDVVRIRVGMMNTFVLPMTLILTTPKLLMYEVSFSLDEMIMVGWFNIKDKAKRLLDSAEGMHVGHSFDVPAKKRNIGKGVEIQGKVSSGIPMSSSYKESVMRVDTVTATDELKCILNDEVIAEKLQLEEIKQFESGKQNVSVLDDSLMGDGKLHDDMNREENNSLDGLVDNTENISGEEGGRIHITDSEEYIDSQESVDFAARVGLVLPDKDQEEEELRRCDRLKAKEDKTVLQLATSRKEAQNAFVDKGNYIPSFIHDSNVSLCQMAEVLGVSLGCDIDQIDQNIGLIKNLEEARISLYLAEYNNSKDVAIHMDEHKETTVGLEELTRELDDDGSDLDFNLEDLKPSIQQKGRKGIGNLSIAKVHPRKKTLRINKKKK</sequence>
<feature type="domain" description="CCHC-type" evidence="3">
    <location>
        <begin position="236"/>
        <end position="250"/>
    </location>
</feature>
<accession>A0A8J5WBZ9</accession>
<dbReference type="Proteomes" id="UP000729402">
    <property type="component" value="Unassembled WGS sequence"/>
</dbReference>
<dbReference type="EMBL" id="JAAALK010000082">
    <property type="protein sequence ID" value="KAG8086630.1"/>
    <property type="molecule type" value="Genomic_DNA"/>
</dbReference>
<reference evidence="4" key="2">
    <citation type="submission" date="2021-02" db="EMBL/GenBank/DDBJ databases">
        <authorList>
            <person name="Kimball J.A."/>
            <person name="Haas M.W."/>
            <person name="Macchietto M."/>
            <person name="Kono T."/>
            <person name="Duquette J."/>
            <person name="Shao M."/>
        </authorList>
    </citation>
    <scope>NUCLEOTIDE SEQUENCE</scope>
    <source>
        <tissue evidence="4">Fresh leaf tissue</tissue>
    </source>
</reference>
<evidence type="ECO:0000256" key="2">
    <source>
        <dbReference type="SAM" id="MobiDB-lite"/>
    </source>
</evidence>
<comment type="caution">
    <text evidence="4">The sequence shown here is derived from an EMBL/GenBank/DDBJ whole genome shotgun (WGS) entry which is preliminary data.</text>
</comment>
<dbReference type="PANTHER" id="PTHR33170">
    <property type="entry name" value="DUF4283 DOMAIN-CONTAINING PROTEIN-RELATED"/>
    <property type="match status" value="1"/>
</dbReference>
<organism evidence="4 5">
    <name type="scientific">Zizania palustris</name>
    <name type="common">Northern wild rice</name>
    <dbReference type="NCBI Taxonomy" id="103762"/>
    <lineage>
        <taxon>Eukaryota</taxon>
        <taxon>Viridiplantae</taxon>
        <taxon>Streptophyta</taxon>
        <taxon>Embryophyta</taxon>
        <taxon>Tracheophyta</taxon>
        <taxon>Spermatophyta</taxon>
        <taxon>Magnoliopsida</taxon>
        <taxon>Liliopsida</taxon>
        <taxon>Poales</taxon>
        <taxon>Poaceae</taxon>
        <taxon>BOP clade</taxon>
        <taxon>Oryzoideae</taxon>
        <taxon>Oryzeae</taxon>
        <taxon>Zizaniinae</taxon>
        <taxon>Zizania</taxon>
    </lineage>
</organism>
<evidence type="ECO:0000256" key="1">
    <source>
        <dbReference type="PROSITE-ProRule" id="PRU00047"/>
    </source>
</evidence>
<name>A0A8J5WBZ9_ZIZPA</name>
<dbReference type="PROSITE" id="PS50158">
    <property type="entry name" value="ZF_CCHC"/>
    <property type="match status" value="1"/>
</dbReference>
<evidence type="ECO:0000313" key="4">
    <source>
        <dbReference type="EMBL" id="KAG8086630.1"/>
    </source>
</evidence>
<dbReference type="OrthoDB" id="671874at2759"/>